<organism evidence="8 9">
    <name type="scientific">Dissulfurirhabdus thermomarina</name>
    <dbReference type="NCBI Taxonomy" id="1765737"/>
    <lineage>
        <taxon>Bacteria</taxon>
        <taxon>Deltaproteobacteria</taxon>
        <taxon>Dissulfurirhabdaceae</taxon>
        <taxon>Dissulfurirhabdus</taxon>
    </lineage>
</organism>
<dbReference type="InterPro" id="IPR001405">
    <property type="entry name" value="UPF0758"/>
</dbReference>
<dbReference type="GO" id="GO:0006508">
    <property type="term" value="P:proteolysis"/>
    <property type="evidence" value="ECO:0007669"/>
    <property type="project" value="UniProtKB-KW"/>
</dbReference>
<keyword evidence="9" id="KW-1185">Reference proteome</keyword>
<reference evidence="8 9" key="1">
    <citation type="submission" date="2020-02" db="EMBL/GenBank/DDBJ databases">
        <title>Comparative genomics of sulfur disproportionating microorganisms.</title>
        <authorList>
            <person name="Ward L.M."/>
            <person name="Bertran E."/>
            <person name="Johnston D.T."/>
        </authorList>
    </citation>
    <scope>NUCLEOTIDE SEQUENCE [LARGE SCALE GENOMIC DNA]</scope>
    <source>
        <strain evidence="8 9">DSM 100025</strain>
    </source>
</reference>
<dbReference type="CDD" id="cd08071">
    <property type="entry name" value="MPN_DUF2466"/>
    <property type="match status" value="1"/>
</dbReference>
<dbReference type="GO" id="GO:0008237">
    <property type="term" value="F:metallopeptidase activity"/>
    <property type="evidence" value="ECO:0007669"/>
    <property type="project" value="UniProtKB-KW"/>
</dbReference>
<dbReference type="Proteomes" id="UP000469346">
    <property type="component" value="Unassembled WGS sequence"/>
</dbReference>
<evidence type="ECO:0000313" key="8">
    <source>
        <dbReference type="EMBL" id="NDY42603.1"/>
    </source>
</evidence>
<dbReference type="PANTHER" id="PTHR30471:SF3">
    <property type="entry name" value="UPF0758 PROTEIN YEES-RELATED"/>
    <property type="match status" value="1"/>
</dbReference>
<proteinExistence type="inferred from homology"/>
<evidence type="ECO:0000313" key="9">
    <source>
        <dbReference type="Proteomes" id="UP000469346"/>
    </source>
</evidence>
<keyword evidence="2" id="KW-0479">Metal-binding</keyword>
<evidence type="ECO:0000256" key="4">
    <source>
        <dbReference type="ARBA" id="ARBA00022833"/>
    </source>
</evidence>
<dbReference type="InterPro" id="IPR046778">
    <property type="entry name" value="UPF0758_N"/>
</dbReference>
<evidence type="ECO:0000256" key="3">
    <source>
        <dbReference type="ARBA" id="ARBA00022801"/>
    </source>
</evidence>
<evidence type="ECO:0000256" key="1">
    <source>
        <dbReference type="ARBA" id="ARBA00022670"/>
    </source>
</evidence>
<dbReference type="Pfam" id="PF20582">
    <property type="entry name" value="UPF0758_N"/>
    <property type="match status" value="1"/>
</dbReference>
<protein>
    <submittedName>
        <fullName evidence="8">DNA repair protein RadC</fullName>
    </submittedName>
</protein>
<evidence type="ECO:0000256" key="6">
    <source>
        <dbReference type="RuleBase" id="RU003797"/>
    </source>
</evidence>
<dbReference type="InterPro" id="IPR010994">
    <property type="entry name" value="RuvA_2-like"/>
</dbReference>
<evidence type="ECO:0000256" key="5">
    <source>
        <dbReference type="ARBA" id="ARBA00023049"/>
    </source>
</evidence>
<dbReference type="NCBIfam" id="NF000642">
    <property type="entry name" value="PRK00024.1"/>
    <property type="match status" value="1"/>
</dbReference>
<dbReference type="GO" id="GO:0046872">
    <property type="term" value="F:metal ion binding"/>
    <property type="evidence" value="ECO:0007669"/>
    <property type="project" value="UniProtKB-KW"/>
</dbReference>
<feature type="domain" description="MPN" evidence="7">
    <location>
        <begin position="107"/>
        <end position="230"/>
    </location>
</feature>
<dbReference type="AlphaFoldDB" id="A0A6N9TR72"/>
<comment type="similarity">
    <text evidence="6">Belongs to the UPF0758 family.</text>
</comment>
<dbReference type="InterPro" id="IPR020891">
    <property type="entry name" value="UPF0758_CS"/>
</dbReference>
<sequence length="248" mass="27372">MDKKDWQRRGAGHRERLRERFLENGLGAFTDAEILEVLFGFGTPRQDCKDRARAALARFGSLPAVLEAAPEELRRVPGVGPKNVFALRFVHAVARKFLERRIEGKTYVHAAADVAAYLGHALADRKRERFLALFLDARHAILGVETLFEGTLTASAVYPREVVKAALARHAAALVFAHNHPSGNTDPSPEDIRLTRNLYLAARLLDIRVLDHLVVGEAGRFTSFAEAGLMADIRAACEEMLARAMPAG</sequence>
<dbReference type="InterPro" id="IPR037518">
    <property type="entry name" value="MPN"/>
</dbReference>
<evidence type="ECO:0000259" key="7">
    <source>
        <dbReference type="PROSITE" id="PS50249"/>
    </source>
</evidence>
<gene>
    <name evidence="8" type="primary">radC</name>
    <name evidence="8" type="ORF">G3N55_07070</name>
</gene>
<dbReference type="Gene3D" id="1.10.150.20">
    <property type="entry name" value="5' to 3' exonuclease, C-terminal subdomain"/>
    <property type="match status" value="1"/>
</dbReference>
<dbReference type="Pfam" id="PF04002">
    <property type="entry name" value="RadC"/>
    <property type="match status" value="1"/>
</dbReference>
<comment type="caution">
    <text evidence="8">The sequence shown here is derived from an EMBL/GenBank/DDBJ whole genome shotgun (WGS) entry which is preliminary data.</text>
</comment>
<accession>A0A6N9TR72</accession>
<dbReference type="InterPro" id="IPR025657">
    <property type="entry name" value="RadC_JAB"/>
</dbReference>
<dbReference type="PANTHER" id="PTHR30471">
    <property type="entry name" value="DNA REPAIR PROTEIN RADC"/>
    <property type="match status" value="1"/>
</dbReference>
<dbReference type="PROSITE" id="PS50249">
    <property type="entry name" value="MPN"/>
    <property type="match status" value="1"/>
</dbReference>
<name>A0A6N9TR72_DISTH</name>
<keyword evidence="3" id="KW-0378">Hydrolase</keyword>
<dbReference type="EMBL" id="JAAGRR010000069">
    <property type="protein sequence ID" value="NDY42603.1"/>
    <property type="molecule type" value="Genomic_DNA"/>
</dbReference>
<dbReference type="Gene3D" id="3.40.140.10">
    <property type="entry name" value="Cytidine Deaminase, domain 2"/>
    <property type="match status" value="1"/>
</dbReference>
<dbReference type="PROSITE" id="PS01302">
    <property type="entry name" value="UPF0758"/>
    <property type="match status" value="1"/>
</dbReference>
<keyword evidence="4" id="KW-0862">Zinc</keyword>
<dbReference type="NCBIfam" id="TIGR00608">
    <property type="entry name" value="radc"/>
    <property type="match status" value="1"/>
</dbReference>
<dbReference type="RefSeq" id="WP_163298741.1">
    <property type="nucleotide sequence ID" value="NZ_JAAGRR010000069.1"/>
</dbReference>
<keyword evidence="5" id="KW-0482">Metalloprotease</keyword>
<keyword evidence="1" id="KW-0645">Protease</keyword>
<dbReference type="SUPFAM" id="SSF47781">
    <property type="entry name" value="RuvA domain 2-like"/>
    <property type="match status" value="1"/>
</dbReference>
<evidence type="ECO:0000256" key="2">
    <source>
        <dbReference type="ARBA" id="ARBA00022723"/>
    </source>
</evidence>